<organism evidence="2 3">
    <name type="scientific">Wenyingzhuangia marina</name>
    <dbReference type="NCBI Taxonomy" id="1195760"/>
    <lineage>
        <taxon>Bacteria</taxon>
        <taxon>Pseudomonadati</taxon>
        <taxon>Bacteroidota</taxon>
        <taxon>Flavobacteriia</taxon>
        <taxon>Flavobacteriales</taxon>
        <taxon>Flavobacteriaceae</taxon>
        <taxon>Wenyingzhuangia</taxon>
    </lineage>
</organism>
<dbReference type="GO" id="GO:0016757">
    <property type="term" value="F:glycosyltransferase activity"/>
    <property type="evidence" value="ECO:0007669"/>
    <property type="project" value="InterPro"/>
</dbReference>
<dbReference type="Gene3D" id="3.40.50.2000">
    <property type="entry name" value="Glycogen Phosphorylase B"/>
    <property type="match status" value="2"/>
</dbReference>
<dbReference type="Pfam" id="PF00534">
    <property type="entry name" value="Glycos_transf_1"/>
    <property type="match status" value="1"/>
</dbReference>
<dbReference type="SUPFAM" id="SSF53756">
    <property type="entry name" value="UDP-Glycosyltransferase/glycogen phosphorylase"/>
    <property type="match status" value="1"/>
</dbReference>
<dbReference type="EMBL" id="FQXQ01000002">
    <property type="protein sequence ID" value="SHH59665.1"/>
    <property type="molecule type" value="Genomic_DNA"/>
</dbReference>
<dbReference type="CDD" id="cd03801">
    <property type="entry name" value="GT4_PimA-like"/>
    <property type="match status" value="1"/>
</dbReference>
<reference evidence="3" key="1">
    <citation type="submission" date="2016-11" db="EMBL/GenBank/DDBJ databases">
        <authorList>
            <person name="Varghese N."/>
            <person name="Submissions S."/>
        </authorList>
    </citation>
    <scope>NUCLEOTIDE SEQUENCE [LARGE SCALE GENOMIC DNA]</scope>
    <source>
        <strain evidence="3">DSM 100572</strain>
    </source>
</reference>
<dbReference type="InterPro" id="IPR001296">
    <property type="entry name" value="Glyco_trans_1"/>
</dbReference>
<proteinExistence type="predicted"/>
<keyword evidence="2" id="KW-0808">Transferase</keyword>
<dbReference type="STRING" id="1195760.SAMN05444281_1117"/>
<feature type="domain" description="Glycosyl transferase family 1" evidence="1">
    <location>
        <begin position="170"/>
        <end position="325"/>
    </location>
</feature>
<evidence type="ECO:0000259" key="1">
    <source>
        <dbReference type="Pfam" id="PF00534"/>
    </source>
</evidence>
<gene>
    <name evidence="2" type="ORF">SAMN05444281_1117</name>
</gene>
<protein>
    <submittedName>
        <fullName evidence="2">Glycosyltransferase involved in cell wall bisynthesis</fullName>
    </submittedName>
</protein>
<keyword evidence="3" id="KW-1185">Reference proteome</keyword>
<dbReference type="OrthoDB" id="9811239at2"/>
<dbReference type="RefSeq" id="WP_073119146.1">
    <property type="nucleotide sequence ID" value="NZ_BMEN01000002.1"/>
</dbReference>
<evidence type="ECO:0000313" key="3">
    <source>
        <dbReference type="Proteomes" id="UP000184109"/>
    </source>
</evidence>
<accession>A0A1M5U9D6</accession>
<name>A0A1M5U9D6_9FLAO</name>
<dbReference type="AlphaFoldDB" id="A0A1M5U9D6"/>
<dbReference type="PANTHER" id="PTHR12526">
    <property type="entry name" value="GLYCOSYLTRANSFERASE"/>
    <property type="match status" value="1"/>
</dbReference>
<evidence type="ECO:0000313" key="2">
    <source>
        <dbReference type="EMBL" id="SHH59665.1"/>
    </source>
</evidence>
<dbReference type="Proteomes" id="UP000184109">
    <property type="component" value="Unassembled WGS sequence"/>
</dbReference>
<sequence length="353" mass="40871">MKKVAVVCNYVLRPDRIGGMDRFFKLFDEQLKKEGYTVDWFFTNYTPFDFYKNFTIYSAENLSVEQKILEVAYHQKYNVVITHFTELCTSFYKEIKSLNSDAHVIAVDHNPRPLKGFPLKKRIKKRIEGVLYSRYINQFIGVSQYTVNHILNDYGSFLKNKTKVVYNGIDTDVFEKRKAENKNKFIVASHLRASKGIQDLIKALSFLEKNLLQNVVIDIYGEGPYEKHLKELTTKYHLENLIFFKGSSAKLNELFCNYSYMIQPTYMECFSLSILESLSANVPVITTTVGGNLEIVKNRENGFVYRPGDCKTLATILEKVIMGKEEIKEDTSILIAKEYNLSKMVTNHINLLP</sequence>